<dbReference type="AlphaFoldDB" id="A0A511DS02"/>
<proteinExistence type="predicted"/>
<organism evidence="2 3">
    <name type="scientific">Pseudonocardia sulfidoxydans NBRC 16205</name>
    <dbReference type="NCBI Taxonomy" id="1223511"/>
    <lineage>
        <taxon>Bacteria</taxon>
        <taxon>Bacillati</taxon>
        <taxon>Actinomycetota</taxon>
        <taxon>Actinomycetes</taxon>
        <taxon>Pseudonocardiales</taxon>
        <taxon>Pseudonocardiaceae</taxon>
        <taxon>Pseudonocardia</taxon>
    </lineage>
</organism>
<dbReference type="Gene3D" id="3.40.50.300">
    <property type="entry name" value="P-loop containing nucleotide triphosphate hydrolases"/>
    <property type="match status" value="2"/>
</dbReference>
<dbReference type="Pfam" id="PF04851">
    <property type="entry name" value="ResIII"/>
    <property type="match status" value="1"/>
</dbReference>
<comment type="caution">
    <text evidence="2">The sequence shown here is derived from an EMBL/GenBank/DDBJ whole genome shotgun (WGS) entry which is preliminary data.</text>
</comment>
<dbReference type="GO" id="GO:0005829">
    <property type="term" value="C:cytosol"/>
    <property type="evidence" value="ECO:0007669"/>
    <property type="project" value="TreeGrafter"/>
</dbReference>
<dbReference type="CDD" id="cd18785">
    <property type="entry name" value="SF2_C"/>
    <property type="match status" value="1"/>
</dbReference>
<accession>A0A511DS02</accession>
<dbReference type="InterPro" id="IPR050742">
    <property type="entry name" value="Helicase_Restrict-Modif_Enz"/>
</dbReference>
<dbReference type="PROSITE" id="PS51192">
    <property type="entry name" value="HELICASE_ATP_BIND_1"/>
    <property type="match status" value="1"/>
</dbReference>
<gene>
    <name evidence="2" type="ORF">PSU4_60310</name>
</gene>
<dbReference type="PANTHER" id="PTHR47396:SF1">
    <property type="entry name" value="ATP-DEPENDENT HELICASE IRC3-RELATED"/>
    <property type="match status" value="1"/>
</dbReference>
<dbReference type="GO" id="GO:0005524">
    <property type="term" value="F:ATP binding"/>
    <property type="evidence" value="ECO:0007669"/>
    <property type="project" value="InterPro"/>
</dbReference>
<feature type="domain" description="Helicase ATP-binding" evidence="1">
    <location>
        <begin position="11"/>
        <end position="158"/>
    </location>
</feature>
<dbReference type="Proteomes" id="UP000321685">
    <property type="component" value="Unassembled WGS sequence"/>
</dbReference>
<dbReference type="InterPro" id="IPR006935">
    <property type="entry name" value="Helicase/UvrB_N"/>
</dbReference>
<dbReference type="GO" id="GO:0003677">
    <property type="term" value="F:DNA binding"/>
    <property type="evidence" value="ECO:0007669"/>
    <property type="project" value="InterPro"/>
</dbReference>
<keyword evidence="3" id="KW-1185">Reference proteome</keyword>
<evidence type="ECO:0000259" key="1">
    <source>
        <dbReference type="PROSITE" id="PS51192"/>
    </source>
</evidence>
<dbReference type="SMART" id="SM00487">
    <property type="entry name" value="DEXDc"/>
    <property type="match status" value="1"/>
</dbReference>
<evidence type="ECO:0000313" key="3">
    <source>
        <dbReference type="Proteomes" id="UP000321685"/>
    </source>
</evidence>
<protein>
    <recommendedName>
        <fullName evidence="1">Helicase ATP-binding domain-containing protein</fullName>
    </recommendedName>
</protein>
<dbReference type="GO" id="GO:0016787">
    <property type="term" value="F:hydrolase activity"/>
    <property type="evidence" value="ECO:0007669"/>
    <property type="project" value="InterPro"/>
</dbReference>
<dbReference type="Pfam" id="PF00271">
    <property type="entry name" value="Helicase_C"/>
    <property type="match status" value="1"/>
</dbReference>
<dbReference type="SUPFAM" id="SSF52540">
    <property type="entry name" value="P-loop containing nucleoside triphosphate hydrolases"/>
    <property type="match status" value="1"/>
</dbReference>
<reference evidence="2 3" key="1">
    <citation type="submission" date="2019-07" db="EMBL/GenBank/DDBJ databases">
        <title>Whole genome shotgun sequence of Pseudonocardia sulfidoxydans NBRC 16205.</title>
        <authorList>
            <person name="Hosoyama A."/>
            <person name="Uohara A."/>
            <person name="Ohji S."/>
            <person name="Ichikawa N."/>
        </authorList>
    </citation>
    <scope>NUCLEOTIDE SEQUENCE [LARGE SCALE GENOMIC DNA]</scope>
    <source>
        <strain evidence="2 3">NBRC 16205</strain>
    </source>
</reference>
<dbReference type="CDD" id="cd17926">
    <property type="entry name" value="DEXHc_RE"/>
    <property type="match status" value="1"/>
</dbReference>
<dbReference type="InterPro" id="IPR027417">
    <property type="entry name" value="P-loop_NTPase"/>
</dbReference>
<dbReference type="InterPro" id="IPR001650">
    <property type="entry name" value="Helicase_C-like"/>
</dbReference>
<name>A0A511DS02_9PSEU</name>
<dbReference type="EMBL" id="BJVJ01000143">
    <property type="protein sequence ID" value="GEL27077.1"/>
    <property type="molecule type" value="Genomic_DNA"/>
</dbReference>
<dbReference type="InterPro" id="IPR014001">
    <property type="entry name" value="Helicase_ATP-bd"/>
</dbReference>
<dbReference type="PANTHER" id="PTHR47396">
    <property type="entry name" value="TYPE I RESTRICTION ENZYME ECOKI R PROTEIN"/>
    <property type="match status" value="1"/>
</dbReference>
<sequence>MTLREDQAAAVSDLAAHDLGVLVAEPGAGKTVMGCALIAEHGVSTLVLVDRKTLADQWRTRIRDVLSVRAGQLGAGRSSLRGVVDIVTLQTLARRQDVAELTAGYGLVLVDECHHLPAAAFESAARRIRARRWVGLTATPYRRDGLDELIHHQLGPIRHTVTPPPAGTLGAADAPERLLTVHPTSYEYVGEADPSKPGGMAAIYRDLAADDARRDQVVGDVLDALERGRNCLVLTQWKNHVESLVGRFRDEGRDPVVLRGGMGAGERRAALARLEPGTTPLLVVATGPYVGEGFDCPALDALFLAAPIAFKGRLVQFAGRVLRPYPGKTTAEVHDYHDELTAVLASSLSKRAPGYKSLGFPDPRDSIMSRR</sequence>
<dbReference type="RefSeq" id="WP_222596458.1">
    <property type="nucleotide sequence ID" value="NZ_BJVJ01000143.1"/>
</dbReference>
<evidence type="ECO:0000313" key="2">
    <source>
        <dbReference type="EMBL" id="GEL27077.1"/>
    </source>
</evidence>